<sequence>PVFNFLAFRNGIVVSQDNYESIFEQIKSKKLNTGKLKALKSENDDDLSHLKDVVEKVLNGDIALNNAIKMLNNIES</sequence>
<dbReference type="AlphaFoldDB" id="X0ZMN5"/>
<evidence type="ECO:0000313" key="1">
    <source>
        <dbReference type="EMBL" id="GAG59352.1"/>
    </source>
</evidence>
<reference evidence="1" key="1">
    <citation type="journal article" date="2014" name="Front. Microbiol.">
        <title>High frequency of phylogenetically diverse reductive dehalogenase-homologous genes in deep subseafloor sedimentary metagenomes.</title>
        <authorList>
            <person name="Kawai M."/>
            <person name="Futagami T."/>
            <person name="Toyoda A."/>
            <person name="Takaki Y."/>
            <person name="Nishi S."/>
            <person name="Hori S."/>
            <person name="Arai W."/>
            <person name="Tsubouchi T."/>
            <person name="Morono Y."/>
            <person name="Uchiyama I."/>
            <person name="Ito T."/>
            <person name="Fujiyama A."/>
            <person name="Inagaki F."/>
            <person name="Takami H."/>
        </authorList>
    </citation>
    <scope>NUCLEOTIDE SEQUENCE</scope>
    <source>
        <strain evidence="1">Expedition CK06-06</strain>
    </source>
</reference>
<proteinExistence type="predicted"/>
<accession>X0ZMN5</accession>
<gene>
    <name evidence="1" type="ORF">S01H4_14121</name>
</gene>
<dbReference type="EMBL" id="BART01006199">
    <property type="protein sequence ID" value="GAG59352.1"/>
    <property type="molecule type" value="Genomic_DNA"/>
</dbReference>
<organism evidence="1">
    <name type="scientific">marine sediment metagenome</name>
    <dbReference type="NCBI Taxonomy" id="412755"/>
    <lineage>
        <taxon>unclassified sequences</taxon>
        <taxon>metagenomes</taxon>
        <taxon>ecological metagenomes</taxon>
    </lineage>
</organism>
<comment type="caution">
    <text evidence="1">The sequence shown here is derived from an EMBL/GenBank/DDBJ whole genome shotgun (WGS) entry which is preliminary data.</text>
</comment>
<name>X0ZMN5_9ZZZZ</name>
<feature type="non-terminal residue" evidence="1">
    <location>
        <position position="1"/>
    </location>
</feature>
<protein>
    <submittedName>
        <fullName evidence="1">Uncharacterized protein</fullName>
    </submittedName>
</protein>